<dbReference type="AlphaFoldDB" id="A0A7Z0B1C8"/>
<dbReference type="EMBL" id="JACCAU010000001">
    <property type="protein sequence ID" value="NYH16743.1"/>
    <property type="molecule type" value="Genomic_DNA"/>
</dbReference>
<evidence type="ECO:0000313" key="2">
    <source>
        <dbReference type="Proteomes" id="UP000572540"/>
    </source>
</evidence>
<dbReference type="PROSITE" id="PS51257">
    <property type="entry name" value="PROKAR_LIPOPROTEIN"/>
    <property type="match status" value="1"/>
</dbReference>
<accession>A0A7Z0B1C8</accession>
<dbReference type="RefSeq" id="WP_176059553.1">
    <property type="nucleotide sequence ID" value="NZ_JACCAU010000001.1"/>
</dbReference>
<gene>
    <name evidence="1" type="ORF">GGD41_003971</name>
</gene>
<sequence>MKLLVLCGAVLALAGCTDTGPIKVGPDTYTISTRVPFGGPASAKGQALTEANAFCESKTREILLDHEQSSECALHGGCGEAEITFYCLRPDDPQLQRPKFRAEANQRIEIQQK</sequence>
<name>A0A7Z0B1C8_9BURK</name>
<proteinExistence type="predicted"/>
<organism evidence="1 2">
    <name type="scientific">Paraburkholderia bryophila</name>
    <dbReference type="NCBI Taxonomy" id="420952"/>
    <lineage>
        <taxon>Bacteria</taxon>
        <taxon>Pseudomonadati</taxon>
        <taxon>Pseudomonadota</taxon>
        <taxon>Betaproteobacteria</taxon>
        <taxon>Burkholderiales</taxon>
        <taxon>Burkholderiaceae</taxon>
        <taxon>Paraburkholderia</taxon>
    </lineage>
</organism>
<evidence type="ECO:0000313" key="1">
    <source>
        <dbReference type="EMBL" id="NYH16743.1"/>
    </source>
</evidence>
<reference evidence="1 2" key="1">
    <citation type="submission" date="2020-07" db="EMBL/GenBank/DDBJ databases">
        <title>Exploring microbial biodiversity for novel pathways involved in the catabolism of aromatic compounds derived from lignin.</title>
        <authorList>
            <person name="Elkins J."/>
        </authorList>
    </citation>
    <scope>NUCLEOTIDE SEQUENCE [LARGE SCALE GENOMIC DNA]</scope>
    <source>
        <strain evidence="1 2">H2C3B</strain>
    </source>
</reference>
<dbReference type="Proteomes" id="UP000572540">
    <property type="component" value="Unassembled WGS sequence"/>
</dbReference>
<protein>
    <submittedName>
        <fullName evidence="1">Uncharacterized protein</fullName>
    </submittedName>
</protein>
<comment type="caution">
    <text evidence="1">The sequence shown here is derived from an EMBL/GenBank/DDBJ whole genome shotgun (WGS) entry which is preliminary data.</text>
</comment>